<name>A0A0F8YX48_9ZZZZ</name>
<dbReference type="InterPro" id="IPR029058">
    <property type="entry name" value="AB_hydrolase_fold"/>
</dbReference>
<dbReference type="AlphaFoldDB" id="A0A0F8YX48"/>
<dbReference type="GO" id="GO:0016020">
    <property type="term" value="C:membrane"/>
    <property type="evidence" value="ECO:0007669"/>
    <property type="project" value="TreeGrafter"/>
</dbReference>
<comment type="caution">
    <text evidence="2">The sequence shown here is derived from an EMBL/GenBank/DDBJ whole genome shotgun (WGS) entry which is preliminary data.</text>
</comment>
<dbReference type="SUPFAM" id="SSF53474">
    <property type="entry name" value="alpha/beta-Hydrolases"/>
    <property type="match status" value="1"/>
</dbReference>
<feature type="domain" description="AB hydrolase-1" evidence="1">
    <location>
        <begin position="28"/>
        <end position="127"/>
    </location>
</feature>
<reference evidence="2" key="1">
    <citation type="journal article" date="2015" name="Nature">
        <title>Complex archaea that bridge the gap between prokaryotes and eukaryotes.</title>
        <authorList>
            <person name="Spang A."/>
            <person name="Saw J.H."/>
            <person name="Jorgensen S.L."/>
            <person name="Zaremba-Niedzwiedzka K."/>
            <person name="Martijn J."/>
            <person name="Lind A.E."/>
            <person name="van Eijk R."/>
            <person name="Schleper C."/>
            <person name="Guy L."/>
            <person name="Ettema T.J."/>
        </authorList>
    </citation>
    <scope>NUCLEOTIDE SEQUENCE</scope>
</reference>
<dbReference type="InterPro" id="IPR050266">
    <property type="entry name" value="AB_hydrolase_sf"/>
</dbReference>
<dbReference type="InterPro" id="IPR000073">
    <property type="entry name" value="AB_hydrolase_1"/>
</dbReference>
<evidence type="ECO:0000313" key="2">
    <source>
        <dbReference type="EMBL" id="KKK85978.1"/>
    </source>
</evidence>
<evidence type="ECO:0000259" key="1">
    <source>
        <dbReference type="Pfam" id="PF00561"/>
    </source>
</evidence>
<protein>
    <recommendedName>
        <fullName evidence="1">AB hydrolase-1 domain-containing protein</fullName>
    </recommendedName>
</protein>
<gene>
    <name evidence="2" type="ORF">LCGC14_2767850</name>
</gene>
<proteinExistence type="predicted"/>
<organism evidence="2">
    <name type="scientific">marine sediment metagenome</name>
    <dbReference type="NCBI Taxonomy" id="412755"/>
    <lineage>
        <taxon>unclassified sequences</taxon>
        <taxon>metagenomes</taxon>
        <taxon>ecological metagenomes</taxon>
    </lineage>
</organism>
<dbReference type="PRINTS" id="PR00111">
    <property type="entry name" value="ABHYDROLASE"/>
</dbReference>
<dbReference type="PANTHER" id="PTHR43798">
    <property type="entry name" value="MONOACYLGLYCEROL LIPASE"/>
    <property type="match status" value="1"/>
</dbReference>
<dbReference type="Pfam" id="PF00561">
    <property type="entry name" value="Abhydrolase_1"/>
    <property type="match status" value="1"/>
</dbReference>
<feature type="non-terminal residue" evidence="2">
    <location>
        <position position="130"/>
    </location>
</feature>
<dbReference type="EMBL" id="LAZR01051062">
    <property type="protein sequence ID" value="KKK85978.1"/>
    <property type="molecule type" value="Genomic_DNA"/>
</dbReference>
<dbReference type="Gene3D" id="3.40.50.1820">
    <property type="entry name" value="alpha/beta hydrolase"/>
    <property type="match status" value="1"/>
</dbReference>
<accession>A0A0F8YX48</accession>
<sequence length="130" mass="15122">MSETEAFSHQYATINGLRYHYIREGSGPPLFLIHGWPGFYYEWHLNIKPLAERFDVIVPDMRGYGRTEVPDLPPEEAYTDDVFAEDLRALVEHLGFDKVSIVSHDFGSVWTRRFARTHPDLVDKLVLFQP</sequence>
<dbReference type="PANTHER" id="PTHR43798:SF33">
    <property type="entry name" value="HYDROLASE, PUTATIVE (AFU_ORTHOLOGUE AFUA_2G14860)-RELATED"/>
    <property type="match status" value="1"/>
</dbReference>